<evidence type="ECO:0000313" key="1">
    <source>
        <dbReference type="EMBL" id="GLZ80934.1"/>
    </source>
</evidence>
<name>A0A9W6SS25_9ACTN</name>
<dbReference type="Proteomes" id="UP001165079">
    <property type="component" value="Unassembled WGS sequence"/>
</dbReference>
<proteinExistence type="predicted"/>
<accession>A0A9W6SS25</accession>
<dbReference type="AlphaFoldDB" id="A0A9W6SS25"/>
<keyword evidence="2" id="KW-1185">Reference proteome</keyword>
<organism evidence="1 2">
    <name type="scientific">Actinorhabdospora filicis</name>
    <dbReference type="NCBI Taxonomy" id="1785913"/>
    <lineage>
        <taxon>Bacteria</taxon>
        <taxon>Bacillati</taxon>
        <taxon>Actinomycetota</taxon>
        <taxon>Actinomycetes</taxon>
        <taxon>Micromonosporales</taxon>
        <taxon>Micromonosporaceae</taxon>
        <taxon>Actinorhabdospora</taxon>
    </lineage>
</organism>
<protein>
    <submittedName>
        <fullName evidence="1">Uncharacterized protein</fullName>
    </submittedName>
</protein>
<reference evidence="1" key="1">
    <citation type="submission" date="2023-03" db="EMBL/GenBank/DDBJ databases">
        <title>Actinorhabdospora filicis NBRC 111898.</title>
        <authorList>
            <person name="Ichikawa N."/>
            <person name="Sato H."/>
            <person name="Tonouchi N."/>
        </authorList>
    </citation>
    <scope>NUCLEOTIDE SEQUENCE</scope>
    <source>
        <strain evidence="1">NBRC 111898</strain>
    </source>
</reference>
<sequence length="122" mass="14178">MAVVSAIMRDEYGEITNAISHKTEFGEYRFQVIERIVEIYTRGELAPVRIPLNWFAAETRRSRDGAKVAVYANARITTPLYRSVTGVFENPGRVYEVTREQEATLRNFFTRVGEKFRRKVLE</sequence>
<gene>
    <name evidence="1" type="ORF">Afil01_57410</name>
</gene>
<comment type="caution">
    <text evidence="1">The sequence shown here is derived from an EMBL/GenBank/DDBJ whole genome shotgun (WGS) entry which is preliminary data.</text>
</comment>
<dbReference type="EMBL" id="BSTX01000004">
    <property type="protein sequence ID" value="GLZ80934.1"/>
    <property type="molecule type" value="Genomic_DNA"/>
</dbReference>
<evidence type="ECO:0000313" key="2">
    <source>
        <dbReference type="Proteomes" id="UP001165079"/>
    </source>
</evidence>